<evidence type="ECO:0000256" key="1">
    <source>
        <dbReference type="SAM" id="Phobius"/>
    </source>
</evidence>
<feature type="transmembrane region" description="Helical" evidence="1">
    <location>
        <begin position="99"/>
        <end position="120"/>
    </location>
</feature>
<dbReference type="EMBL" id="CAADFY010000215">
    <property type="protein sequence ID" value="VFK60487.1"/>
    <property type="molecule type" value="Genomic_DNA"/>
</dbReference>
<sequence>MGSENPILENLSYDEFISKKGNIPKRVIEEGYSKEDIERIDNEGDLEIRKISRSVIGWMIKSIGLGIALSISLFFIYVSILGAFYICSIYDDFQKIETILVAFLKYGLAVALGFLVNKVWGSLSDYK</sequence>
<dbReference type="EMBL" id="CAADFV010000214">
    <property type="protein sequence ID" value="VFK69809.1"/>
    <property type="molecule type" value="Genomic_DNA"/>
</dbReference>
<organism evidence="3">
    <name type="scientific">Candidatus Kentrum sp. TUN</name>
    <dbReference type="NCBI Taxonomy" id="2126343"/>
    <lineage>
        <taxon>Bacteria</taxon>
        <taxon>Pseudomonadati</taxon>
        <taxon>Pseudomonadota</taxon>
        <taxon>Gammaproteobacteria</taxon>
        <taxon>Candidatus Kentrum</taxon>
    </lineage>
</organism>
<reference evidence="3" key="1">
    <citation type="submission" date="2019-02" db="EMBL/GenBank/DDBJ databases">
        <authorList>
            <person name="Gruber-Vodicka R. H."/>
            <person name="Seah K. B. B."/>
        </authorList>
    </citation>
    <scope>NUCLEOTIDE SEQUENCE</scope>
    <source>
        <strain evidence="3">BECK_BY2</strain>
        <strain evidence="2">BECK_BY3</strain>
    </source>
</reference>
<accession>A0A451AUT1</accession>
<gene>
    <name evidence="3" type="ORF">BECKTUN1418E_GA0071001_12146</name>
    <name evidence="2" type="ORF">BECKTUN1418F_GA0071002_12156</name>
</gene>
<protein>
    <submittedName>
        <fullName evidence="3">Uncharacterized protein</fullName>
    </submittedName>
</protein>
<keyword evidence="1" id="KW-1133">Transmembrane helix</keyword>
<dbReference type="AlphaFoldDB" id="A0A451AUT1"/>
<proteinExistence type="predicted"/>
<feature type="transmembrane region" description="Helical" evidence="1">
    <location>
        <begin position="63"/>
        <end position="87"/>
    </location>
</feature>
<evidence type="ECO:0000313" key="3">
    <source>
        <dbReference type="EMBL" id="VFK69809.1"/>
    </source>
</evidence>
<keyword evidence="1" id="KW-0472">Membrane</keyword>
<keyword evidence="1" id="KW-0812">Transmembrane</keyword>
<name>A0A451AUT1_9GAMM</name>
<evidence type="ECO:0000313" key="2">
    <source>
        <dbReference type="EMBL" id="VFK60487.1"/>
    </source>
</evidence>